<evidence type="ECO:0000256" key="4">
    <source>
        <dbReference type="ARBA" id="ARBA00022786"/>
    </source>
</evidence>
<dbReference type="SUPFAM" id="SSF49899">
    <property type="entry name" value="Concanavalin A-like lectins/glucanases"/>
    <property type="match status" value="1"/>
</dbReference>
<dbReference type="InterPro" id="IPR035754">
    <property type="entry name" value="SPRY_SPSB3"/>
</dbReference>
<evidence type="ECO:0000256" key="3">
    <source>
        <dbReference type="ARBA" id="ARBA00014684"/>
    </source>
</evidence>
<dbReference type="InterPro" id="IPR003877">
    <property type="entry name" value="SPRY_dom"/>
</dbReference>
<protein>
    <recommendedName>
        <fullName evidence="3">SPRY domain-containing SOCS box protein 3</fullName>
    </recommendedName>
</protein>
<dbReference type="GO" id="GO:0005634">
    <property type="term" value="C:nucleus"/>
    <property type="evidence" value="ECO:0007669"/>
    <property type="project" value="UniProtKB-SubCell"/>
</dbReference>
<dbReference type="InterPro" id="IPR001496">
    <property type="entry name" value="SOCS_box"/>
</dbReference>
<dbReference type="EMBL" id="CACVKT020002931">
    <property type="protein sequence ID" value="CAC5380657.1"/>
    <property type="molecule type" value="Genomic_DNA"/>
</dbReference>
<dbReference type="CDD" id="cd12876">
    <property type="entry name" value="SPRY_SOCS3"/>
    <property type="match status" value="1"/>
</dbReference>
<feature type="compositionally biased region" description="Polar residues" evidence="6">
    <location>
        <begin position="10"/>
        <end position="34"/>
    </location>
</feature>
<dbReference type="PANTHER" id="PTHR12245:SF5">
    <property type="entry name" value="SPRY DOMAIN-CONTAINING SOCS BOX PROTEIN 3"/>
    <property type="match status" value="1"/>
</dbReference>
<evidence type="ECO:0000313" key="10">
    <source>
        <dbReference type="Proteomes" id="UP000507470"/>
    </source>
</evidence>
<evidence type="ECO:0000259" key="8">
    <source>
        <dbReference type="PROSITE" id="PS50225"/>
    </source>
</evidence>
<evidence type="ECO:0000256" key="2">
    <source>
        <dbReference type="ARBA" id="ARBA00010910"/>
    </source>
</evidence>
<dbReference type="InterPro" id="IPR043136">
    <property type="entry name" value="B30.2/SPRY_sf"/>
</dbReference>
<keyword evidence="10" id="KW-1185">Reference proteome</keyword>
<feature type="domain" description="B30.2/SPRY" evidence="7">
    <location>
        <begin position="57"/>
        <end position="246"/>
    </location>
</feature>
<comment type="similarity">
    <text evidence="2">Belongs to the SPSB family.</text>
</comment>
<sequence>MDANIDEKQQSNSPIQSDSLTIQYSTSDLDSPISSDEDSINLEMINVKSKGEAFCDCHKKGKEKECTCGEEDTCFEWTWDEESKSHASFIKEGDREVMFHIDYSGGTAAVRGNTKLHKDQYYWEIKMTTPVYGTDMMVGVCTTDIDLNKCRHVFCSMIGQDSDSWGLSYTGHLQHKKNKQSYSSKFGQGSIVGVHLDMWHGTLSFYKNRKPLGIAYTGLQGKILYPVVSSTAARSGMKIIRCCSFPTSLQFMCCQVLRKVIPSHLDVLTAVELPPGLKDFLKNNVQWLLQPFPSSAAGPLKSSKRTYSEEDADGAGPSKRIKYKLLKEDK</sequence>
<dbReference type="InterPro" id="IPR001870">
    <property type="entry name" value="B30.2/SPRY"/>
</dbReference>
<dbReference type="GO" id="GO:0019005">
    <property type="term" value="C:SCF ubiquitin ligase complex"/>
    <property type="evidence" value="ECO:0007669"/>
    <property type="project" value="TreeGrafter"/>
</dbReference>
<name>A0A6J8BEZ6_MYTCO</name>
<dbReference type="Proteomes" id="UP000507470">
    <property type="component" value="Unassembled WGS sequence"/>
</dbReference>
<feature type="region of interest" description="Disordered" evidence="6">
    <location>
        <begin position="293"/>
        <end position="319"/>
    </location>
</feature>
<evidence type="ECO:0000256" key="6">
    <source>
        <dbReference type="SAM" id="MobiDB-lite"/>
    </source>
</evidence>
<dbReference type="Pfam" id="PF00622">
    <property type="entry name" value="SPRY"/>
    <property type="match status" value="1"/>
</dbReference>
<proteinExistence type="inferred from homology"/>
<dbReference type="OrthoDB" id="5951542at2759"/>
<keyword evidence="5" id="KW-0539">Nucleus</keyword>
<dbReference type="GO" id="GO:0043161">
    <property type="term" value="P:proteasome-mediated ubiquitin-dependent protein catabolic process"/>
    <property type="evidence" value="ECO:0007669"/>
    <property type="project" value="TreeGrafter"/>
</dbReference>
<dbReference type="Gene3D" id="2.60.120.920">
    <property type="match status" value="1"/>
</dbReference>
<dbReference type="SMART" id="SM00449">
    <property type="entry name" value="SPRY"/>
    <property type="match status" value="1"/>
</dbReference>
<dbReference type="PANTHER" id="PTHR12245">
    <property type="entry name" value="SPRY DOMAIN CONTAINING SOCS BOX PROTEIN"/>
    <property type="match status" value="1"/>
</dbReference>
<gene>
    <name evidence="9" type="ORF">MCOR_16613</name>
</gene>
<keyword evidence="4" id="KW-0833">Ubl conjugation pathway</keyword>
<dbReference type="AlphaFoldDB" id="A0A6J8BEZ6"/>
<dbReference type="Pfam" id="PF07525">
    <property type="entry name" value="SOCS_box"/>
    <property type="match status" value="1"/>
</dbReference>
<dbReference type="InterPro" id="IPR050672">
    <property type="entry name" value="FBXO45-Fsn/SPSB_families"/>
</dbReference>
<evidence type="ECO:0000256" key="5">
    <source>
        <dbReference type="ARBA" id="ARBA00023242"/>
    </source>
</evidence>
<dbReference type="PROSITE" id="PS50188">
    <property type="entry name" value="B302_SPRY"/>
    <property type="match status" value="1"/>
</dbReference>
<reference evidence="9 10" key="1">
    <citation type="submission" date="2020-06" db="EMBL/GenBank/DDBJ databases">
        <authorList>
            <person name="Li R."/>
            <person name="Bekaert M."/>
        </authorList>
    </citation>
    <scope>NUCLEOTIDE SEQUENCE [LARGE SCALE GENOMIC DNA]</scope>
    <source>
        <strain evidence="10">wild</strain>
    </source>
</reference>
<feature type="region of interest" description="Disordered" evidence="6">
    <location>
        <begin position="1"/>
        <end position="36"/>
    </location>
</feature>
<comment type="subcellular location">
    <subcellularLocation>
        <location evidence="1">Nucleus</location>
    </subcellularLocation>
</comment>
<organism evidence="9 10">
    <name type="scientific">Mytilus coruscus</name>
    <name type="common">Sea mussel</name>
    <dbReference type="NCBI Taxonomy" id="42192"/>
    <lineage>
        <taxon>Eukaryota</taxon>
        <taxon>Metazoa</taxon>
        <taxon>Spiralia</taxon>
        <taxon>Lophotrochozoa</taxon>
        <taxon>Mollusca</taxon>
        <taxon>Bivalvia</taxon>
        <taxon>Autobranchia</taxon>
        <taxon>Pteriomorphia</taxon>
        <taxon>Mytilida</taxon>
        <taxon>Mytiloidea</taxon>
        <taxon>Mytilidae</taxon>
        <taxon>Mytilinae</taxon>
        <taxon>Mytilus</taxon>
    </lineage>
</organism>
<evidence type="ECO:0000313" key="9">
    <source>
        <dbReference type="EMBL" id="CAC5380657.1"/>
    </source>
</evidence>
<accession>A0A6J8BEZ6</accession>
<evidence type="ECO:0000259" key="7">
    <source>
        <dbReference type="PROSITE" id="PS50188"/>
    </source>
</evidence>
<dbReference type="PROSITE" id="PS50225">
    <property type="entry name" value="SOCS"/>
    <property type="match status" value="1"/>
</dbReference>
<dbReference type="InterPro" id="IPR013320">
    <property type="entry name" value="ConA-like_dom_sf"/>
</dbReference>
<evidence type="ECO:0000256" key="1">
    <source>
        <dbReference type="ARBA" id="ARBA00004123"/>
    </source>
</evidence>
<feature type="domain" description="SOCS box" evidence="8">
    <location>
        <begin position="244"/>
        <end position="282"/>
    </location>
</feature>